<comment type="pathway">
    <text evidence="2">Cofactor biosynthesis; Fe-Mo cofactor biosynthesis.</text>
</comment>
<evidence type="ECO:0000256" key="4">
    <source>
        <dbReference type="ARBA" id="ARBA00013282"/>
    </source>
</evidence>
<protein>
    <recommendedName>
        <fullName evidence="4">Nitrogenase iron-molybdenum cofactor biosynthesis protein NifN</fullName>
    </recommendedName>
</protein>
<organism evidence="8">
    <name type="scientific">mine drainage metagenome</name>
    <dbReference type="NCBI Taxonomy" id="410659"/>
    <lineage>
        <taxon>unclassified sequences</taxon>
        <taxon>metagenomes</taxon>
        <taxon>ecological metagenomes</taxon>
    </lineage>
</organism>
<feature type="region of interest" description="Disordered" evidence="6">
    <location>
        <begin position="159"/>
        <end position="198"/>
    </location>
</feature>
<dbReference type="InterPro" id="IPR000318">
    <property type="entry name" value="Nase_comp1_CS"/>
</dbReference>
<feature type="domain" description="Nitrogenase/oxidoreductase component 1" evidence="7">
    <location>
        <begin position="19"/>
        <end position="465"/>
    </location>
</feature>
<evidence type="ECO:0000256" key="1">
    <source>
        <dbReference type="ARBA" id="ARBA00003171"/>
    </source>
</evidence>
<evidence type="ECO:0000259" key="7">
    <source>
        <dbReference type="Pfam" id="PF00148"/>
    </source>
</evidence>
<proteinExistence type="inferred from homology"/>
<evidence type="ECO:0000256" key="6">
    <source>
        <dbReference type="SAM" id="MobiDB-lite"/>
    </source>
</evidence>
<gene>
    <name evidence="8" type="primary">nifK_6</name>
    <name evidence="8" type="ORF">GALL_100160</name>
</gene>
<sequence length="559" mass="59248">MAEILKRNKALAVNPLKASQPVGASLAFLGINKAIPMMHGSQGCTAFGKVYFVRHFREPVPLQTTAMDQVSTVMNADENVLLGLKAVCEKSKPALIGLPTTGLSETQGTDIKRLVKDFYAANPEFAHIPIVPVNTPDFTGCMESGYALAVKATLETLLPQHAPHPNPDETTSQSTKPASGQVAGYLPPAGEGANVKSNVGRRKKQVNVLAGSFLTPGDIEHIKELIEAFGLRPLILPDIGDSLDGHLTEMESSPLTVGGTPVSDISSMGESIATLVLGNSLFEAADFLKEQTGVPDYRFNSLMGLDAVDGFVAALAGISGKPVPEKIERQRAQLQDAMVDSHFMLGFARVAIAGDPDLLYGFARLVTGMGCEVVAAVAPARATILQEVAAEQVAIGDLEDMENAARKNGAQLIIGNSHATESARRLGIPLLRAGFPQYDLIGGYQRLWVGYRGTRQALFDLANMVVEHVHPETEPYISIYSQRTGDAAHFPHPCVDVAALAALQPRPTPCGCNPLPQAGVPKAGNPLSGKPDVELTQGTNAKSHLGEVCRATPATGQTH</sequence>
<evidence type="ECO:0000256" key="2">
    <source>
        <dbReference type="ARBA" id="ARBA00005155"/>
    </source>
</evidence>
<keyword evidence="5" id="KW-0535">Nitrogen fixation</keyword>
<dbReference type="InterPro" id="IPR050152">
    <property type="entry name" value="ChlB/BchB/BchZ"/>
</dbReference>
<feature type="compositionally biased region" description="Polar residues" evidence="6">
    <location>
        <begin position="168"/>
        <end position="178"/>
    </location>
</feature>
<dbReference type="EMBL" id="MLJW01000035">
    <property type="protein sequence ID" value="OIR07734.1"/>
    <property type="molecule type" value="Genomic_DNA"/>
</dbReference>
<dbReference type="Gene3D" id="6.10.250.1090">
    <property type="match status" value="1"/>
</dbReference>
<accession>A0A1J5T6I5</accession>
<dbReference type="CDD" id="cd01966">
    <property type="entry name" value="Nitrogenase_NifN_1"/>
    <property type="match status" value="1"/>
</dbReference>
<dbReference type="PANTHER" id="PTHR33712:SF7">
    <property type="entry name" value="LIGHT-INDEPENDENT PROTOCHLOROPHYLLIDE REDUCTASE SUBUNIT B"/>
    <property type="match status" value="1"/>
</dbReference>
<dbReference type="AlphaFoldDB" id="A0A1J5T6I5"/>
<dbReference type="Pfam" id="PF00148">
    <property type="entry name" value="Oxidored_nitro"/>
    <property type="match status" value="1"/>
</dbReference>
<reference evidence="8" key="1">
    <citation type="submission" date="2016-10" db="EMBL/GenBank/DDBJ databases">
        <title>Sequence of Gallionella enrichment culture.</title>
        <authorList>
            <person name="Poehlein A."/>
            <person name="Muehling M."/>
            <person name="Daniel R."/>
        </authorList>
    </citation>
    <scope>NUCLEOTIDE SEQUENCE</scope>
</reference>
<dbReference type="PROSITE" id="PS00699">
    <property type="entry name" value="NITROGENASE_1_1"/>
    <property type="match status" value="1"/>
</dbReference>
<dbReference type="GO" id="GO:0016163">
    <property type="term" value="F:nitrogenase activity"/>
    <property type="evidence" value="ECO:0007669"/>
    <property type="project" value="InterPro"/>
</dbReference>
<comment type="similarity">
    <text evidence="3">Belongs to the NifD/NifK/NifE/NifN family.</text>
</comment>
<dbReference type="InterPro" id="IPR000510">
    <property type="entry name" value="Nase/OxRdtase_comp1"/>
</dbReference>
<evidence type="ECO:0000256" key="5">
    <source>
        <dbReference type="ARBA" id="ARBA00023231"/>
    </source>
</evidence>
<name>A0A1J5T6I5_9ZZZZ</name>
<dbReference type="GO" id="GO:0065003">
    <property type="term" value="P:protein-containing complex assembly"/>
    <property type="evidence" value="ECO:0007669"/>
    <property type="project" value="InterPro"/>
</dbReference>
<comment type="caution">
    <text evidence="8">The sequence shown here is derived from an EMBL/GenBank/DDBJ whole genome shotgun (WGS) entry which is preliminary data.</text>
</comment>
<evidence type="ECO:0000313" key="8">
    <source>
        <dbReference type="EMBL" id="OIR07734.1"/>
    </source>
</evidence>
<evidence type="ECO:0000256" key="3">
    <source>
        <dbReference type="ARBA" id="ARBA00011002"/>
    </source>
</evidence>
<comment type="function">
    <text evidence="1">This protein may play a role in the biosynthesis of the prosthetic group of nitrogenase (FeMo cofactor).</text>
</comment>
<dbReference type="SUPFAM" id="SSF53807">
    <property type="entry name" value="Helical backbone' metal receptor"/>
    <property type="match status" value="1"/>
</dbReference>
<keyword evidence="8" id="KW-0560">Oxidoreductase</keyword>
<dbReference type="Gene3D" id="3.40.50.1980">
    <property type="entry name" value="Nitrogenase molybdenum iron protein domain"/>
    <property type="match status" value="3"/>
</dbReference>
<dbReference type="InterPro" id="IPR005975">
    <property type="entry name" value="Nase_Mo-Fe_CF"/>
</dbReference>
<dbReference type="NCBIfam" id="TIGR01285">
    <property type="entry name" value="nifN"/>
    <property type="match status" value="1"/>
</dbReference>
<dbReference type="PANTHER" id="PTHR33712">
    <property type="entry name" value="LIGHT-INDEPENDENT PROTOCHLOROPHYLLIDE REDUCTASE SUBUNIT B"/>
    <property type="match status" value="1"/>
</dbReference>
<dbReference type="UniPathway" id="UPA00782"/>